<reference evidence="1 2" key="1">
    <citation type="journal article" date="2021" name="Elife">
        <title>Chloroplast acquisition without the gene transfer in kleptoplastic sea slugs, Plakobranchus ocellatus.</title>
        <authorList>
            <person name="Maeda T."/>
            <person name="Takahashi S."/>
            <person name="Yoshida T."/>
            <person name="Shimamura S."/>
            <person name="Takaki Y."/>
            <person name="Nagai Y."/>
            <person name="Toyoda A."/>
            <person name="Suzuki Y."/>
            <person name="Arimoto A."/>
            <person name="Ishii H."/>
            <person name="Satoh N."/>
            <person name="Nishiyama T."/>
            <person name="Hasebe M."/>
            <person name="Maruyama T."/>
            <person name="Minagawa J."/>
            <person name="Obokata J."/>
            <person name="Shigenobu S."/>
        </authorList>
    </citation>
    <scope>NUCLEOTIDE SEQUENCE [LARGE SCALE GENOMIC DNA]</scope>
</reference>
<proteinExistence type="predicted"/>
<organism evidence="1 2">
    <name type="scientific">Elysia marginata</name>
    <dbReference type="NCBI Taxonomy" id="1093978"/>
    <lineage>
        <taxon>Eukaryota</taxon>
        <taxon>Metazoa</taxon>
        <taxon>Spiralia</taxon>
        <taxon>Lophotrochozoa</taxon>
        <taxon>Mollusca</taxon>
        <taxon>Gastropoda</taxon>
        <taxon>Heterobranchia</taxon>
        <taxon>Euthyneura</taxon>
        <taxon>Panpulmonata</taxon>
        <taxon>Sacoglossa</taxon>
        <taxon>Placobranchoidea</taxon>
        <taxon>Plakobranchidae</taxon>
        <taxon>Elysia</taxon>
    </lineage>
</organism>
<comment type="caution">
    <text evidence="1">The sequence shown here is derived from an EMBL/GenBank/DDBJ whole genome shotgun (WGS) entry which is preliminary data.</text>
</comment>
<dbReference type="EMBL" id="BMAT01003964">
    <property type="protein sequence ID" value="GFR65684.1"/>
    <property type="molecule type" value="Genomic_DNA"/>
</dbReference>
<dbReference type="AlphaFoldDB" id="A0AAV4EXA0"/>
<gene>
    <name evidence="1" type="ORF">ElyMa_001952800</name>
</gene>
<evidence type="ECO:0000313" key="1">
    <source>
        <dbReference type="EMBL" id="GFR65684.1"/>
    </source>
</evidence>
<accession>A0AAV4EXA0</accession>
<keyword evidence="2" id="KW-1185">Reference proteome</keyword>
<dbReference type="Proteomes" id="UP000762676">
    <property type="component" value="Unassembled WGS sequence"/>
</dbReference>
<protein>
    <submittedName>
        <fullName evidence="1">Uncharacterized protein</fullName>
    </submittedName>
</protein>
<evidence type="ECO:0000313" key="2">
    <source>
        <dbReference type="Proteomes" id="UP000762676"/>
    </source>
</evidence>
<sequence>MSTPVVVTRQLRLDRPPAVPGRTVSGGQVTEVRVAPGYHEGVVARSRLISLWKGQGQRSSFRDQCSRQEHEDVLARGRPISLLERVKVKCQPTEANVAPRDH</sequence>
<name>A0AAV4EXA0_9GAST</name>